<keyword evidence="1" id="KW-0732">Signal</keyword>
<dbReference type="RefSeq" id="WP_377026693.1">
    <property type="nucleotide sequence ID" value="NZ_JBHLTS010000080.1"/>
</dbReference>
<dbReference type="Gene3D" id="2.60.120.1130">
    <property type="match status" value="1"/>
</dbReference>
<evidence type="ECO:0000256" key="1">
    <source>
        <dbReference type="SAM" id="SignalP"/>
    </source>
</evidence>
<gene>
    <name evidence="3" type="ORF">ACFFGT_32555</name>
</gene>
<organism evidence="3 4">
    <name type="scientific">Mucilaginibacter angelicae</name>
    <dbReference type="NCBI Taxonomy" id="869718"/>
    <lineage>
        <taxon>Bacteria</taxon>
        <taxon>Pseudomonadati</taxon>
        <taxon>Bacteroidota</taxon>
        <taxon>Sphingobacteriia</taxon>
        <taxon>Sphingobacteriales</taxon>
        <taxon>Sphingobacteriaceae</taxon>
        <taxon>Mucilaginibacter</taxon>
    </lineage>
</organism>
<proteinExistence type="predicted"/>
<dbReference type="Pfam" id="PF12969">
    <property type="entry name" value="DUF3857"/>
    <property type="match status" value="1"/>
</dbReference>
<dbReference type="Gene3D" id="3.10.620.30">
    <property type="match status" value="1"/>
</dbReference>
<evidence type="ECO:0000313" key="3">
    <source>
        <dbReference type="EMBL" id="MFC0518991.1"/>
    </source>
</evidence>
<accession>A0ABV6LHP8</accession>
<name>A0ABV6LHP8_9SPHI</name>
<feature type="domain" description="DUF3857" evidence="2">
    <location>
        <begin position="72"/>
        <end position="196"/>
    </location>
</feature>
<sequence length="659" mass="75919">MNRLLVLLGAALFALPVNAQKNENPPKILPFGKIETADLEMTKCDFEPDANAEVLFNKGDVYYDGSFDISGEYHKRIKIFNDKGKDEANIRIEYYGGNRLEYINDVQAETINLVNGKPEITKLDKKLIYTQTIDKVRNAIVFSMPNVKAGSVIEYKYKYHTVSISNFPSWDFQQKIPVRYSELDTSIPDLLYFRTVSHVWMPYSKSIHKSDARTMPGNNSLSYNDEKDLRAMENIPSLRDEPYMRSYTDNIMSLQFNLTSVKSSYGFYKSYSDTWAKVGGLIADDEDFGGQLKRKLKDEEPIIAKAKTFKTDDEKIAYIFNAVKNTMKWDGIDRWYTNDGTYRAWEKKTGNSAEVNIILYHLLKQSGIKEIYPMIVSTREHGKVDGYNTSLSQFNRAVVYIPVDTTKEYILDATSKYNLYNEIPDNLLNSSGLYIDKSANTYDMLTIEKDAPARQVVIINADISADGKMTGTADISSFSYHKMSSCERYKTDGEKKYIEYLREKDNNLKISSLKMNDMEVDTLPLVQNIAFNLELTGSDGNYIYFNPNLFTPIRTNPFLSEKRATDIDFGHRNRYEINGSYKIPAGYKIDALPKSIHMVMPDQSISLKRFIAEQDGMVMVRYVISYEKAFYEKESYPELREFYKQMQDMLNEQIVLKKA</sequence>
<evidence type="ECO:0000313" key="4">
    <source>
        <dbReference type="Proteomes" id="UP001589828"/>
    </source>
</evidence>
<reference evidence="3 4" key="1">
    <citation type="submission" date="2024-09" db="EMBL/GenBank/DDBJ databases">
        <authorList>
            <person name="Sun Q."/>
            <person name="Mori K."/>
        </authorList>
    </citation>
    <scope>NUCLEOTIDE SEQUENCE [LARGE SCALE GENOMIC DNA]</scope>
    <source>
        <strain evidence="3 4">NCAIM B.02415</strain>
    </source>
</reference>
<dbReference type="Proteomes" id="UP001589828">
    <property type="component" value="Unassembled WGS sequence"/>
</dbReference>
<keyword evidence="4" id="KW-1185">Reference proteome</keyword>
<protein>
    <submittedName>
        <fullName evidence="3">DUF3857 domain-containing protein</fullName>
    </submittedName>
</protein>
<dbReference type="EMBL" id="JBHLTS010000080">
    <property type="protein sequence ID" value="MFC0518991.1"/>
    <property type="molecule type" value="Genomic_DNA"/>
</dbReference>
<dbReference type="InterPro" id="IPR024618">
    <property type="entry name" value="DUF3857"/>
</dbReference>
<evidence type="ECO:0000259" key="2">
    <source>
        <dbReference type="Pfam" id="PF12969"/>
    </source>
</evidence>
<dbReference type="Gene3D" id="2.60.40.3140">
    <property type="match status" value="1"/>
</dbReference>
<feature type="chain" id="PRO_5047459634" evidence="1">
    <location>
        <begin position="20"/>
        <end position="659"/>
    </location>
</feature>
<comment type="caution">
    <text evidence="3">The sequence shown here is derived from an EMBL/GenBank/DDBJ whole genome shotgun (WGS) entry which is preliminary data.</text>
</comment>
<feature type="signal peptide" evidence="1">
    <location>
        <begin position="1"/>
        <end position="19"/>
    </location>
</feature>